<dbReference type="InterPro" id="IPR038925">
    <property type="entry name" value="At3g17800-like"/>
</dbReference>
<dbReference type="Pfam" id="PF05542">
    <property type="entry name" value="DUF760"/>
    <property type="match status" value="1"/>
</dbReference>
<evidence type="ECO:0000313" key="2">
    <source>
        <dbReference type="Proteomes" id="UP001279734"/>
    </source>
</evidence>
<name>A0AAD3XEZ4_NEPGR</name>
<evidence type="ECO:0000313" key="1">
    <source>
        <dbReference type="EMBL" id="GMH02473.1"/>
    </source>
</evidence>
<dbReference type="AlphaFoldDB" id="A0AAD3XEZ4"/>
<organism evidence="1 2">
    <name type="scientific">Nepenthes gracilis</name>
    <name type="common">Slender pitcher plant</name>
    <dbReference type="NCBI Taxonomy" id="150966"/>
    <lineage>
        <taxon>Eukaryota</taxon>
        <taxon>Viridiplantae</taxon>
        <taxon>Streptophyta</taxon>
        <taxon>Embryophyta</taxon>
        <taxon>Tracheophyta</taxon>
        <taxon>Spermatophyta</taxon>
        <taxon>Magnoliopsida</taxon>
        <taxon>eudicotyledons</taxon>
        <taxon>Gunneridae</taxon>
        <taxon>Pentapetalae</taxon>
        <taxon>Caryophyllales</taxon>
        <taxon>Nepenthaceae</taxon>
        <taxon>Nepenthes</taxon>
    </lineage>
</organism>
<accession>A0AAD3XEZ4</accession>
<gene>
    <name evidence="1" type="ORF">Nepgr_004312</name>
</gene>
<comment type="caution">
    <text evidence="1">The sequence shown here is derived from an EMBL/GenBank/DDBJ whole genome shotgun (WGS) entry which is preliminary data.</text>
</comment>
<dbReference type="InterPro" id="IPR008479">
    <property type="entry name" value="DUF760"/>
</dbReference>
<proteinExistence type="predicted"/>
<reference evidence="1" key="1">
    <citation type="submission" date="2023-05" db="EMBL/GenBank/DDBJ databases">
        <title>Nepenthes gracilis genome sequencing.</title>
        <authorList>
            <person name="Fukushima K."/>
        </authorList>
    </citation>
    <scope>NUCLEOTIDE SEQUENCE</scope>
    <source>
        <strain evidence="1">SING2019-196</strain>
    </source>
</reference>
<dbReference type="Proteomes" id="UP001279734">
    <property type="component" value="Unassembled WGS sequence"/>
</dbReference>
<keyword evidence="2" id="KW-1185">Reference proteome</keyword>
<evidence type="ECO:0008006" key="3">
    <source>
        <dbReference type="Google" id="ProtNLM"/>
    </source>
</evidence>
<dbReference type="EMBL" id="BSYO01000003">
    <property type="protein sequence ID" value="GMH02473.1"/>
    <property type="molecule type" value="Genomic_DNA"/>
</dbReference>
<dbReference type="PANTHER" id="PTHR31808:SF9">
    <property type="entry name" value="F21O3.2 PROTEIN"/>
    <property type="match status" value="1"/>
</dbReference>
<sequence>MMAAVRKQIEKDETGDAEEEGQFFYKALSLYARYFLFTDTTSYPNPKIPVPAPIILHCQLLLNPLLSRINSLLMACGLSHKNHSIVLSSLSKELSISIHKPLITLNLSTNLRDSRYFSIRHSDRKKRSVVVAGSCGEQRRCSGSLNSPLEPTSSAGRSLSRVLQNDPVLFYDAVSDELNRLAVDRDGAIARMNLSCGSDEACLHRRIAKLKEHECQVAIEDVMYMIIFYKFREIKVPLIPRLHECLYNGRLEILPSKDWELETIHSLDVLEMIKEYLTTVLGWNPRSSVVVNWSITRVQKLCLSRVYAASILFGYFLKSASLRHNLEQNLPETTHDIPSGNCPCVLESGSCILKNLVLDQIKVQRSTTMSRVSNALGKKGGNLRCYMMGFDPGMLQVCGRMKSKAAMDLVENHCSALFGITESSGGRDEVILTSLSSLKRLVLEAIAFGCFLWDAEEHVDGVYRLMNEY</sequence>
<dbReference type="PANTHER" id="PTHR31808">
    <property type="entry name" value="EXPRESSED PROTEIN"/>
    <property type="match status" value="1"/>
</dbReference>
<protein>
    <recommendedName>
        <fullName evidence="3">UV-B-induced protein At3g17800, chloroplastic-like</fullName>
    </recommendedName>
</protein>